<organism evidence="1 2">
    <name type="scientific">Ensete ventricosum</name>
    <name type="common">Abyssinian banana</name>
    <name type="synonym">Musa ensete</name>
    <dbReference type="NCBI Taxonomy" id="4639"/>
    <lineage>
        <taxon>Eukaryota</taxon>
        <taxon>Viridiplantae</taxon>
        <taxon>Streptophyta</taxon>
        <taxon>Embryophyta</taxon>
        <taxon>Tracheophyta</taxon>
        <taxon>Spermatophyta</taxon>
        <taxon>Magnoliopsida</taxon>
        <taxon>Liliopsida</taxon>
        <taxon>Zingiberales</taxon>
        <taxon>Musaceae</taxon>
        <taxon>Ensete</taxon>
    </lineage>
</organism>
<comment type="caution">
    <text evidence="1">The sequence shown here is derived from an EMBL/GenBank/DDBJ whole genome shotgun (WGS) entry which is preliminary data.</text>
</comment>
<dbReference type="Proteomes" id="UP000287651">
    <property type="component" value="Unassembled WGS sequence"/>
</dbReference>
<dbReference type="AlphaFoldDB" id="A0A426ZZS2"/>
<gene>
    <name evidence="1" type="ORF">B296_00037319</name>
</gene>
<dbReference type="EMBL" id="AMZH03004318">
    <property type="protein sequence ID" value="RRT69507.1"/>
    <property type="molecule type" value="Genomic_DNA"/>
</dbReference>
<reference evidence="1 2" key="1">
    <citation type="journal article" date="2014" name="Agronomy (Basel)">
        <title>A Draft Genome Sequence for Ensete ventricosum, the Drought-Tolerant Tree Against Hunger.</title>
        <authorList>
            <person name="Harrison J."/>
            <person name="Moore K.A."/>
            <person name="Paszkiewicz K."/>
            <person name="Jones T."/>
            <person name="Grant M."/>
            <person name="Ambacheew D."/>
            <person name="Muzemil S."/>
            <person name="Studholme D.J."/>
        </authorList>
    </citation>
    <scope>NUCLEOTIDE SEQUENCE [LARGE SCALE GENOMIC DNA]</scope>
</reference>
<proteinExistence type="predicted"/>
<name>A0A426ZZS2_ENSVE</name>
<protein>
    <submittedName>
        <fullName evidence="1">Uncharacterized protein</fullName>
    </submittedName>
</protein>
<evidence type="ECO:0000313" key="1">
    <source>
        <dbReference type="EMBL" id="RRT69507.1"/>
    </source>
</evidence>
<evidence type="ECO:0000313" key="2">
    <source>
        <dbReference type="Proteomes" id="UP000287651"/>
    </source>
</evidence>
<accession>A0A426ZZS2</accession>
<sequence length="89" mass="9879">MKAGHDLDTAVTKGSLATIRERYSIPVEYGLHVPQPWQRPFSSDAPRVCISVDALEAELWFPFTQPSKSVSGGGESPRVRWRPTRGVTL</sequence>